<keyword evidence="1" id="KW-0378">Hydrolase</keyword>
<dbReference type="Pfam" id="PF04203">
    <property type="entry name" value="Sortase"/>
    <property type="match status" value="1"/>
</dbReference>
<name>A0A173YS76_FLAPL</name>
<dbReference type="InterPro" id="IPR023365">
    <property type="entry name" value="Sortase_dom-sf"/>
</dbReference>
<proteinExistence type="predicted"/>
<feature type="chain" id="PRO_5008016370" evidence="2">
    <location>
        <begin position="24"/>
        <end position="581"/>
    </location>
</feature>
<reference evidence="3 4" key="1">
    <citation type="submission" date="2015-09" db="EMBL/GenBank/DDBJ databases">
        <authorList>
            <consortium name="Pathogen Informatics"/>
        </authorList>
    </citation>
    <scope>NUCLEOTIDE SEQUENCE [LARGE SCALE GENOMIC DNA]</scope>
    <source>
        <strain evidence="3 4">2789STDY5608854</strain>
    </source>
</reference>
<protein>
    <submittedName>
        <fullName evidence="3">Sortase (Surface protein transpeptidase)</fullName>
    </submittedName>
</protein>
<dbReference type="AlphaFoldDB" id="A0A173YS76"/>
<dbReference type="Proteomes" id="UP000095746">
    <property type="component" value="Unassembled WGS sequence"/>
</dbReference>
<dbReference type="EMBL" id="CYZT01000008">
    <property type="protein sequence ID" value="CUN67042.1"/>
    <property type="molecule type" value="Genomic_DNA"/>
</dbReference>
<accession>A0A173YS76</accession>
<dbReference type="GO" id="GO:0016787">
    <property type="term" value="F:hydrolase activity"/>
    <property type="evidence" value="ECO:0007669"/>
    <property type="project" value="UniProtKB-KW"/>
</dbReference>
<dbReference type="SUPFAM" id="SSF63817">
    <property type="entry name" value="Sortase"/>
    <property type="match status" value="1"/>
</dbReference>
<organism evidence="3 4">
    <name type="scientific">Flavonifractor plautii</name>
    <name type="common">Fusobacterium plautii</name>
    <dbReference type="NCBI Taxonomy" id="292800"/>
    <lineage>
        <taxon>Bacteria</taxon>
        <taxon>Bacillati</taxon>
        <taxon>Bacillota</taxon>
        <taxon>Clostridia</taxon>
        <taxon>Eubacteriales</taxon>
        <taxon>Oscillospiraceae</taxon>
        <taxon>Flavonifractor</taxon>
    </lineage>
</organism>
<dbReference type="Gene3D" id="2.40.260.10">
    <property type="entry name" value="Sortase"/>
    <property type="match status" value="1"/>
</dbReference>
<evidence type="ECO:0000313" key="4">
    <source>
        <dbReference type="Proteomes" id="UP000095746"/>
    </source>
</evidence>
<evidence type="ECO:0000256" key="2">
    <source>
        <dbReference type="SAM" id="SignalP"/>
    </source>
</evidence>
<evidence type="ECO:0000313" key="3">
    <source>
        <dbReference type="EMBL" id="CUN67042.1"/>
    </source>
</evidence>
<dbReference type="InterPro" id="IPR005754">
    <property type="entry name" value="Sortase"/>
</dbReference>
<feature type="signal peptide" evidence="2">
    <location>
        <begin position="1"/>
        <end position="23"/>
    </location>
</feature>
<evidence type="ECO:0000256" key="1">
    <source>
        <dbReference type="ARBA" id="ARBA00022801"/>
    </source>
</evidence>
<gene>
    <name evidence="3" type="ORF">ERS852411_00295</name>
</gene>
<keyword evidence="2" id="KW-0732">Signal</keyword>
<sequence>MKKLTTLCLAGCLAAALATPAGALDYTIDAPEGPDFGKFTSVEVVHTADGGALKNEDISKNAALIPPGFGSASADTLNTGTWLTPNLAPEGMAVGAVNGSGMPIVFPPSVDTNSSTPATEEEQTTSLGYTPVTSDLYYSGGYLGTLRIPAIGLSVRAYEGTDSSTLMKGAGHFKGTSIWDGNCAIAGHNRGVRDDFGDLHTLERGDTITWTTKWASAPMRSPVCRKSRRRIPAAPHLPPRTCSLSTPACVTRGPTAGRCRRWRLCNLLEFPGSFSPQGTALCCRLFPRFPVCCCCKEHKNSRGKKEVNRMRRKQLIPAVLAGTLIGAALVGPASAEVAALTAAPSTQTFYVDGKQVDLEVYVIHGHNYVQLRDVGRAVDFGVAYDQGANCVLVDTSSPYTEESAAPAPSGVVTIPQSDTPLRLKEGDKVLCDDGTTYEITDLKLWEPPAPLPTPTCDWNQFPELKLPEVQVLRFQSQTGDRLHILNLYETRRMLYTLYNAVPNCPELWEAGAIKLNSKGEPILRLSMGITESSGVQTFWPWRDEQLTRVFYSAPMARFEVEAWDVYKNGKYLYTEYNVMGM</sequence>